<sequence>MNVGFDAKRLFFNGSGLGNYARSTVRLLAEYAPDNRYTLFTPREGNCCGFEVLDNAGIVTPQGIRALSGSLWRSYAMGRAIRLSGVDIFHGLSNELPADIGRTRARSVVTMHDIIFVHHPELYKPADRWLYTRKYSRSCRNADRIIAISRQTAGDLVNYWHVPEEKIAVVYQGCDPAFEKTVGEKQRREVRAAYGLPERYILSVGTIEERKNLMLTVRAMVAGKLDIDLVACGRHTRYADRVMEYAAAHGIGSRVRMLHSVPFSDLPALYQMASVFVYPSFYEGFGIPILEALNSRVPVITTRGGVFPETGGDACIYVEPESTDEMLHALETVLGDRAAADGMRARGAAYARNFREPVIASNLTAVYRSLL</sequence>
<dbReference type="Gene3D" id="3.40.50.2000">
    <property type="entry name" value="Glycogen Phosphorylase B"/>
    <property type="match status" value="2"/>
</dbReference>
<evidence type="ECO:0000313" key="4">
    <source>
        <dbReference type="EMBL" id="KHE42753.1"/>
    </source>
</evidence>
<evidence type="ECO:0000313" key="5">
    <source>
        <dbReference type="Proteomes" id="UP000030889"/>
    </source>
</evidence>
<feature type="domain" description="Glycosyl transferase family 1" evidence="2">
    <location>
        <begin position="192"/>
        <end position="350"/>
    </location>
</feature>
<dbReference type="InterPro" id="IPR028098">
    <property type="entry name" value="Glyco_trans_4-like_N"/>
</dbReference>
<comment type="caution">
    <text evidence="4">The sequence shown here is derived from an EMBL/GenBank/DDBJ whole genome shotgun (WGS) entry which is preliminary data.</text>
</comment>
<gene>
    <name evidence="4" type="ORF">LG35_01715</name>
</gene>
<organism evidence="4 5">
    <name type="scientific">Alistipes inops</name>
    <dbReference type="NCBI Taxonomy" id="1501391"/>
    <lineage>
        <taxon>Bacteria</taxon>
        <taxon>Pseudomonadati</taxon>
        <taxon>Bacteroidota</taxon>
        <taxon>Bacteroidia</taxon>
        <taxon>Bacteroidales</taxon>
        <taxon>Rikenellaceae</taxon>
        <taxon>Alistipes</taxon>
    </lineage>
</organism>
<keyword evidence="5" id="KW-1185">Reference proteome</keyword>
<dbReference type="CDD" id="cd03809">
    <property type="entry name" value="GT4_MtfB-like"/>
    <property type="match status" value="1"/>
</dbReference>
<reference evidence="4 5" key="1">
    <citation type="submission" date="2014-09" db="EMBL/GenBank/DDBJ databases">
        <title>Alistipes sp. 627, sp. nov., a novel member of the family Rikenellaceae isolated from human faeces.</title>
        <authorList>
            <person name="Shkoporov A.N."/>
            <person name="Chaplin A.V."/>
            <person name="Motuzova O.V."/>
            <person name="Kafarskaia L.I."/>
            <person name="Khokhlova E.V."/>
            <person name="Efimov B.A."/>
        </authorList>
    </citation>
    <scope>NUCLEOTIDE SEQUENCE [LARGE SCALE GENOMIC DNA]</scope>
    <source>
        <strain evidence="4 5">627</strain>
    </source>
</reference>
<dbReference type="Proteomes" id="UP000030889">
    <property type="component" value="Unassembled WGS sequence"/>
</dbReference>
<evidence type="ECO:0000259" key="3">
    <source>
        <dbReference type="Pfam" id="PF13439"/>
    </source>
</evidence>
<dbReference type="Pfam" id="PF00534">
    <property type="entry name" value="Glycos_transf_1"/>
    <property type="match status" value="1"/>
</dbReference>
<protein>
    <recommendedName>
        <fullName evidence="6">Mannosyltransferase</fullName>
    </recommendedName>
</protein>
<evidence type="ECO:0000259" key="2">
    <source>
        <dbReference type="Pfam" id="PF00534"/>
    </source>
</evidence>
<keyword evidence="1" id="KW-0808">Transferase</keyword>
<accession>A0ABR4YLZ9</accession>
<dbReference type="RefSeq" id="WP_035471886.1">
    <property type="nucleotide sequence ID" value="NZ_JRGF01000002.1"/>
</dbReference>
<dbReference type="PANTHER" id="PTHR46401">
    <property type="entry name" value="GLYCOSYLTRANSFERASE WBBK-RELATED"/>
    <property type="match status" value="1"/>
</dbReference>
<feature type="domain" description="Glycosyltransferase subfamily 4-like N-terminal" evidence="3">
    <location>
        <begin position="16"/>
        <end position="177"/>
    </location>
</feature>
<dbReference type="EMBL" id="JRGF01000002">
    <property type="protein sequence ID" value="KHE42753.1"/>
    <property type="molecule type" value="Genomic_DNA"/>
</dbReference>
<name>A0ABR4YLZ9_9BACT</name>
<proteinExistence type="predicted"/>
<evidence type="ECO:0000256" key="1">
    <source>
        <dbReference type="ARBA" id="ARBA00022679"/>
    </source>
</evidence>
<dbReference type="SUPFAM" id="SSF53756">
    <property type="entry name" value="UDP-Glycosyltransferase/glycogen phosphorylase"/>
    <property type="match status" value="1"/>
</dbReference>
<evidence type="ECO:0008006" key="6">
    <source>
        <dbReference type="Google" id="ProtNLM"/>
    </source>
</evidence>
<dbReference type="Pfam" id="PF13439">
    <property type="entry name" value="Glyco_transf_4"/>
    <property type="match status" value="1"/>
</dbReference>
<dbReference type="PANTHER" id="PTHR46401:SF2">
    <property type="entry name" value="GLYCOSYLTRANSFERASE WBBK-RELATED"/>
    <property type="match status" value="1"/>
</dbReference>
<dbReference type="InterPro" id="IPR001296">
    <property type="entry name" value="Glyco_trans_1"/>
</dbReference>